<organism evidence="3 4">
    <name type="scientific">Streptomyces armeniacus</name>
    <dbReference type="NCBI Taxonomy" id="83291"/>
    <lineage>
        <taxon>Bacteria</taxon>
        <taxon>Bacillati</taxon>
        <taxon>Actinomycetota</taxon>
        <taxon>Actinomycetes</taxon>
        <taxon>Kitasatosporales</taxon>
        <taxon>Streptomycetaceae</taxon>
        <taxon>Streptomyces</taxon>
    </lineage>
</organism>
<evidence type="ECO:0000313" key="3">
    <source>
        <dbReference type="EMBL" id="AXK34652.1"/>
    </source>
</evidence>
<keyword evidence="4" id="KW-1185">Reference proteome</keyword>
<dbReference type="EMBL" id="CP031320">
    <property type="protein sequence ID" value="AXK34652.1"/>
    <property type="molecule type" value="Genomic_DNA"/>
</dbReference>
<gene>
    <name evidence="3" type="ORF">DVA86_20375</name>
</gene>
<dbReference type="RefSeq" id="WP_208880229.1">
    <property type="nucleotide sequence ID" value="NZ_CP031320.1"/>
</dbReference>
<proteinExistence type="predicted"/>
<dbReference type="KEGG" id="sarm:DVA86_20375"/>
<evidence type="ECO:0000313" key="4">
    <source>
        <dbReference type="Proteomes" id="UP000254425"/>
    </source>
</evidence>
<protein>
    <recommendedName>
        <fullName evidence="2">DUF8175 domain-containing protein</fullName>
    </recommendedName>
</protein>
<name>A0A345XSN6_9ACTN</name>
<accession>A0A345XSN6</accession>
<evidence type="ECO:0000256" key="1">
    <source>
        <dbReference type="SAM" id="MobiDB-lite"/>
    </source>
</evidence>
<dbReference type="AlphaFoldDB" id="A0A345XSN6"/>
<dbReference type="InterPro" id="IPR058488">
    <property type="entry name" value="DUF8175"/>
</dbReference>
<dbReference type="Pfam" id="PF26526">
    <property type="entry name" value="DUF8175"/>
    <property type="match status" value="1"/>
</dbReference>
<dbReference type="Proteomes" id="UP000254425">
    <property type="component" value="Chromosome"/>
</dbReference>
<feature type="domain" description="DUF8175" evidence="2">
    <location>
        <begin position="32"/>
        <end position="236"/>
    </location>
</feature>
<sequence length="242" mass="24491">MAIMVGGGLVLAALGAAMIGHSQGWGEDTAPPPAAAPSSEPEHGPDGAGNGKPAPAAPREQGEPDWNGLTRMDVHGAQLPVSPVHGPKNATEQAASGFTRDIGGAALAAVHLATRVSPQVGPKVYVPNAERMKGDRTAFLAQVDADYAKARDASGLPEGEPLRIHAQVIGYAAPAAASSAEQVTVHLLSRGAGPDGGEVLVSVPVTLTWSDGDWALRTPPGGKWPGQSVTGTAGYTLFPGED</sequence>
<evidence type="ECO:0000259" key="2">
    <source>
        <dbReference type="Pfam" id="PF26526"/>
    </source>
</evidence>
<reference evidence="3 4" key="1">
    <citation type="submission" date="2018-07" db="EMBL/GenBank/DDBJ databases">
        <title>Draft genome of the type strain Streptomyces armeniacus ATCC 15676.</title>
        <authorList>
            <person name="Labana P."/>
            <person name="Gosse J.T."/>
            <person name="Boddy C.N."/>
        </authorList>
    </citation>
    <scope>NUCLEOTIDE SEQUENCE [LARGE SCALE GENOMIC DNA]</scope>
    <source>
        <strain evidence="3 4">ATCC 15676</strain>
    </source>
</reference>
<feature type="region of interest" description="Disordered" evidence="1">
    <location>
        <begin position="24"/>
        <end position="70"/>
    </location>
</feature>